<dbReference type="OrthoDB" id="58557at2759"/>
<keyword evidence="11" id="KW-0753">Steroid metabolism</keyword>
<reference evidence="17 18" key="1">
    <citation type="submission" date="2019-03" db="EMBL/GenBank/DDBJ databases">
        <title>Single cell metagenomics reveals metabolic interactions within the superorganism composed of flagellate Streblomastix strix and complex community of Bacteroidetes bacteria on its surface.</title>
        <authorList>
            <person name="Treitli S.C."/>
            <person name="Kolisko M."/>
            <person name="Husnik F."/>
            <person name="Keeling P."/>
            <person name="Hampl V."/>
        </authorList>
    </citation>
    <scope>NUCLEOTIDE SEQUENCE [LARGE SCALE GENOMIC DNA]</scope>
    <source>
        <strain evidence="17">ST1C</strain>
    </source>
</reference>
<dbReference type="PROSITE" id="PS51751">
    <property type="entry name" value="EXPERA"/>
    <property type="match status" value="1"/>
</dbReference>
<feature type="transmembrane region" description="Helical" evidence="15">
    <location>
        <begin position="60"/>
        <end position="76"/>
    </location>
</feature>
<accession>A0A5J4V9H8</accession>
<dbReference type="GO" id="GO:0000247">
    <property type="term" value="F:C-8 sterol isomerase activity"/>
    <property type="evidence" value="ECO:0007669"/>
    <property type="project" value="TreeGrafter"/>
</dbReference>
<keyword evidence="7" id="KW-0756">Sterol biosynthesis</keyword>
<evidence type="ECO:0000256" key="4">
    <source>
        <dbReference type="ARBA" id="ARBA00022692"/>
    </source>
</evidence>
<dbReference type="InterPro" id="IPR007905">
    <property type="entry name" value="EBP"/>
</dbReference>
<evidence type="ECO:0000313" key="18">
    <source>
        <dbReference type="Proteomes" id="UP000324800"/>
    </source>
</evidence>
<evidence type="ECO:0000256" key="6">
    <source>
        <dbReference type="ARBA" id="ARBA00022989"/>
    </source>
</evidence>
<keyword evidence="4 13" id="KW-0812">Transmembrane</keyword>
<protein>
    <recommendedName>
        <fullName evidence="16">EXPERA domain-containing protein</fullName>
    </recommendedName>
</protein>
<evidence type="ECO:0000256" key="2">
    <source>
        <dbReference type="ARBA" id="ARBA00008337"/>
    </source>
</evidence>
<dbReference type="Proteomes" id="UP000324800">
    <property type="component" value="Unassembled WGS sequence"/>
</dbReference>
<dbReference type="GO" id="GO:0005783">
    <property type="term" value="C:endoplasmic reticulum"/>
    <property type="evidence" value="ECO:0007669"/>
    <property type="project" value="TreeGrafter"/>
</dbReference>
<feature type="domain" description="EXPERA" evidence="16">
    <location>
        <begin position="58"/>
        <end position="211"/>
    </location>
</feature>
<evidence type="ECO:0000256" key="10">
    <source>
        <dbReference type="ARBA" id="ARBA00023166"/>
    </source>
</evidence>
<feature type="region of interest" description="Disordered" evidence="14">
    <location>
        <begin position="223"/>
        <end position="254"/>
    </location>
</feature>
<dbReference type="InterPro" id="IPR033118">
    <property type="entry name" value="EXPERA"/>
</dbReference>
<comment type="caution">
    <text evidence="17">The sequence shown here is derived from an EMBL/GenBank/DDBJ whole genome shotgun (WGS) entry which is preliminary data.</text>
</comment>
<evidence type="ECO:0000256" key="1">
    <source>
        <dbReference type="ARBA" id="ARBA00004141"/>
    </source>
</evidence>
<gene>
    <name evidence="17" type="ORF">EZS28_025285</name>
</gene>
<evidence type="ECO:0000256" key="12">
    <source>
        <dbReference type="ARBA" id="ARBA00023235"/>
    </source>
</evidence>
<proteinExistence type="inferred from homology"/>
<evidence type="ECO:0000256" key="11">
    <source>
        <dbReference type="ARBA" id="ARBA00023221"/>
    </source>
</evidence>
<keyword evidence="6 13" id="KW-1133">Transmembrane helix</keyword>
<comment type="subcellular location">
    <subcellularLocation>
        <location evidence="1">Membrane</location>
        <topology evidence="1">Multi-pass membrane protein</topology>
    </subcellularLocation>
</comment>
<dbReference type="GO" id="GO:0016020">
    <property type="term" value="C:membrane"/>
    <property type="evidence" value="ECO:0007669"/>
    <property type="project" value="UniProtKB-SubCell"/>
</dbReference>
<dbReference type="AlphaFoldDB" id="A0A5J4V9H8"/>
<organism evidence="17 18">
    <name type="scientific">Streblomastix strix</name>
    <dbReference type="NCBI Taxonomy" id="222440"/>
    <lineage>
        <taxon>Eukaryota</taxon>
        <taxon>Metamonada</taxon>
        <taxon>Preaxostyla</taxon>
        <taxon>Oxymonadida</taxon>
        <taxon>Streblomastigidae</taxon>
        <taxon>Streblomastix</taxon>
    </lineage>
</organism>
<evidence type="ECO:0000256" key="8">
    <source>
        <dbReference type="ARBA" id="ARBA00023098"/>
    </source>
</evidence>
<name>A0A5J4V9H8_9EUKA</name>
<evidence type="ECO:0000256" key="14">
    <source>
        <dbReference type="SAM" id="MobiDB-lite"/>
    </source>
</evidence>
<dbReference type="PANTHER" id="PTHR14207">
    <property type="entry name" value="STEROL ISOMERASE"/>
    <property type="match status" value="1"/>
</dbReference>
<feature type="transmembrane region" description="Helical" evidence="15">
    <location>
        <begin position="24"/>
        <end position="48"/>
    </location>
</feature>
<keyword evidence="12" id="KW-0413">Isomerase</keyword>
<feature type="transmembrane region" description="Helical" evidence="15">
    <location>
        <begin position="190"/>
        <end position="216"/>
    </location>
</feature>
<feature type="transmembrane region" description="Helical" evidence="15">
    <location>
        <begin position="156"/>
        <end position="178"/>
    </location>
</feature>
<dbReference type="Pfam" id="PF05241">
    <property type="entry name" value="EBP"/>
    <property type="match status" value="1"/>
</dbReference>
<evidence type="ECO:0000256" key="9">
    <source>
        <dbReference type="ARBA" id="ARBA00023136"/>
    </source>
</evidence>
<evidence type="ECO:0000256" key="15">
    <source>
        <dbReference type="SAM" id="Phobius"/>
    </source>
</evidence>
<keyword evidence="8" id="KW-0443">Lipid metabolism</keyword>
<evidence type="ECO:0000256" key="5">
    <source>
        <dbReference type="ARBA" id="ARBA00022955"/>
    </source>
</evidence>
<sequence length="254" mass="28997">MTAESLKDLYPPIPDNLVIEPFTAFFFTIGVTFGLTGIITAAIIFLTGSVLKHKHTISEKLFLFYLVLSTLIHFNLERYWTFHSKEILNEGNNNIFARLWRHFGISDTRWLGPQPGVPLSQFSCMYGIEVMATFGCGPFCLLTIILYILNLPAVWVTMPVATTIEAYGLMITWIPQVYENHQAVPVKDPVLYFLYFIGMQLPWIVVPVISIFYSIFRVTKLAGDSKPKDNNKPKKIKNDADKKKINTPKDKKNK</sequence>
<dbReference type="EMBL" id="SNRW01008652">
    <property type="protein sequence ID" value="KAA6379189.1"/>
    <property type="molecule type" value="Genomic_DNA"/>
</dbReference>
<evidence type="ECO:0000313" key="17">
    <source>
        <dbReference type="EMBL" id="KAA6379189.1"/>
    </source>
</evidence>
<dbReference type="GO" id="GO:0016126">
    <property type="term" value="P:sterol biosynthetic process"/>
    <property type="evidence" value="ECO:0007669"/>
    <property type="project" value="UniProtKB-KW"/>
</dbReference>
<dbReference type="PANTHER" id="PTHR14207:SF0">
    <property type="entry name" value="3-BETA-HYDROXYSTEROID-DELTA(8),DELTA(7)-ISOMERASE"/>
    <property type="match status" value="1"/>
</dbReference>
<keyword evidence="9 13" id="KW-0472">Membrane</keyword>
<feature type="transmembrane region" description="Helical" evidence="15">
    <location>
        <begin position="125"/>
        <end position="149"/>
    </location>
</feature>
<evidence type="ECO:0000259" key="16">
    <source>
        <dbReference type="PROSITE" id="PS51751"/>
    </source>
</evidence>
<dbReference type="GO" id="GO:0004769">
    <property type="term" value="F:steroid Delta-isomerase activity"/>
    <property type="evidence" value="ECO:0007669"/>
    <property type="project" value="TreeGrafter"/>
</dbReference>
<comment type="similarity">
    <text evidence="2">Belongs to the EBP family.</text>
</comment>
<keyword evidence="3" id="KW-0444">Lipid biosynthesis</keyword>
<evidence type="ECO:0000256" key="7">
    <source>
        <dbReference type="ARBA" id="ARBA00023011"/>
    </source>
</evidence>
<evidence type="ECO:0000256" key="3">
    <source>
        <dbReference type="ARBA" id="ARBA00022516"/>
    </source>
</evidence>
<dbReference type="GO" id="GO:0047750">
    <property type="term" value="F:cholestenol delta-isomerase activity"/>
    <property type="evidence" value="ECO:0007669"/>
    <property type="project" value="InterPro"/>
</dbReference>
<keyword evidence="5" id="KW-0752">Steroid biosynthesis</keyword>
<keyword evidence="10" id="KW-1207">Sterol metabolism</keyword>
<evidence type="ECO:0000256" key="13">
    <source>
        <dbReference type="PROSITE-ProRule" id="PRU01087"/>
    </source>
</evidence>